<protein>
    <recommendedName>
        <fullName evidence="5">L-lysine 2,3-aminomutase</fullName>
    </recommendedName>
    <alternativeName>
        <fullName evidence="13">EF-P post-translational modification enzyme B</fullName>
    </alternativeName>
</protein>
<keyword evidence="12" id="KW-0413">Isomerase</keyword>
<keyword evidence="9 15" id="KW-0663">Pyridoxal phosphate</keyword>
<comment type="cofactor">
    <cofactor evidence="2 15">
        <name>pyridoxal 5'-phosphate</name>
        <dbReference type="ChEBI" id="CHEBI:597326"/>
    </cofactor>
</comment>
<comment type="caution">
    <text evidence="17">The sequence shown here is derived from an EMBL/GenBank/DDBJ whole genome shotgun (WGS) entry which is preliminary data.</text>
</comment>
<dbReference type="OrthoDB" id="9770937at2"/>
<evidence type="ECO:0000256" key="5">
    <source>
        <dbReference type="ARBA" id="ARBA00022363"/>
    </source>
</evidence>
<proteinExistence type="inferred from homology"/>
<keyword evidence="6 14" id="KW-0004">4Fe-4S</keyword>
<dbReference type="CDD" id="cd01335">
    <property type="entry name" value="Radical_SAM"/>
    <property type="match status" value="1"/>
</dbReference>
<dbReference type="InterPro" id="IPR013785">
    <property type="entry name" value="Aldolase_TIM"/>
</dbReference>
<dbReference type="Pfam" id="PF04055">
    <property type="entry name" value="Radical_SAM"/>
    <property type="match status" value="1"/>
</dbReference>
<dbReference type="GO" id="GO:0016853">
    <property type="term" value="F:isomerase activity"/>
    <property type="evidence" value="ECO:0007669"/>
    <property type="project" value="UniProtKB-KW"/>
</dbReference>
<evidence type="ECO:0000256" key="15">
    <source>
        <dbReference type="PIRSR" id="PIRSR603739-50"/>
    </source>
</evidence>
<evidence type="ECO:0000256" key="8">
    <source>
        <dbReference type="ARBA" id="ARBA00022723"/>
    </source>
</evidence>
<comment type="catalytic activity">
    <reaction evidence="1">
        <text>L-lysine = D-beta-lysine</text>
        <dbReference type="Rhea" id="RHEA:44148"/>
        <dbReference type="ChEBI" id="CHEBI:32551"/>
        <dbReference type="ChEBI" id="CHEBI:84138"/>
    </reaction>
</comment>
<keyword evidence="10" id="KW-0408">Iron</keyword>
<evidence type="ECO:0000256" key="9">
    <source>
        <dbReference type="ARBA" id="ARBA00022898"/>
    </source>
</evidence>
<dbReference type="NCBIfam" id="TIGR03821">
    <property type="entry name" value="EFP_modif_epmB"/>
    <property type="match status" value="1"/>
</dbReference>
<keyword evidence="8 14" id="KW-0479">Metal-binding</keyword>
<keyword evidence="7" id="KW-0949">S-adenosyl-L-methionine</keyword>
<dbReference type="PIRSF" id="PIRSF004911">
    <property type="entry name" value="DUF160"/>
    <property type="match status" value="1"/>
</dbReference>
<evidence type="ECO:0000256" key="2">
    <source>
        <dbReference type="ARBA" id="ARBA00001933"/>
    </source>
</evidence>
<evidence type="ECO:0000256" key="6">
    <source>
        <dbReference type="ARBA" id="ARBA00022485"/>
    </source>
</evidence>
<dbReference type="NCBIfam" id="TIGR00238">
    <property type="entry name" value="KamA family radical SAM protein"/>
    <property type="match status" value="1"/>
</dbReference>
<evidence type="ECO:0000313" key="17">
    <source>
        <dbReference type="EMBL" id="RDI40054.1"/>
    </source>
</evidence>
<dbReference type="SUPFAM" id="SSF102114">
    <property type="entry name" value="Radical SAM enzymes"/>
    <property type="match status" value="1"/>
</dbReference>
<feature type="binding site" evidence="14">
    <location>
        <position position="119"/>
    </location>
    <ligand>
        <name>[4Fe-4S] cluster</name>
        <dbReference type="ChEBI" id="CHEBI:49883"/>
        <note>4Fe-4S-S-AdoMet</note>
    </ligand>
</feature>
<evidence type="ECO:0000256" key="12">
    <source>
        <dbReference type="ARBA" id="ARBA00023235"/>
    </source>
</evidence>
<evidence type="ECO:0000256" key="3">
    <source>
        <dbReference type="ARBA" id="ARBA00001966"/>
    </source>
</evidence>
<comment type="similarity">
    <text evidence="4">Belongs to the radical SAM superfamily. KamA family.</text>
</comment>
<keyword evidence="18" id="KW-1185">Reference proteome</keyword>
<dbReference type="InterPro" id="IPR007197">
    <property type="entry name" value="rSAM"/>
</dbReference>
<evidence type="ECO:0000256" key="1">
    <source>
        <dbReference type="ARBA" id="ARBA00001352"/>
    </source>
</evidence>
<evidence type="ECO:0000259" key="16">
    <source>
        <dbReference type="PROSITE" id="PS51918"/>
    </source>
</evidence>
<dbReference type="InterPro" id="IPR003739">
    <property type="entry name" value="Lys_aminomutase/Glu_NH3_mut"/>
</dbReference>
<evidence type="ECO:0000256" key="14">
    <source>
        <dbReference type="PIRSR" id="PIRSR004911-1"/>
    </source>
</evidence>
<dbReference type="GO" id="GO:0051539">
    <property type="term" value="F:4 iron, 4 sulfur cluster binding"/>
    <property type="evidence" value="ECO:0007669"/>
    <property type="project" value="UniProtKB-KW"/>
</dbReference>
<accession>A0A370GC70</accession>
<feature type="domain" description="Radical SAM core" evidence="16">
    <location>
        <begin position="105"/>
        <end position="320"/>
    </location>
</feature>
<feature type="modified residue" description="N6-(pyridoxal phosphate)lysine" evidence="15">
    <location>
        <position position="331"/>
    </location>
</feature>
<dbReference type="InterPro" id="IPR058240">
    <property type="entry name" value="rSAM_sf"/>
</dbReference>
<keyword evidence="11 14" id="KW-0411">Iron-sulfur</keyword>
<comment type="cofactor">
    <cofactor evidence="3">
        <name>[4Fe-4S] cluster</name>
        <dbReference type="ChEBI" id="CHEBI:49883"/>
    </cofactor>
</comment>
<reference evidence="17 18" key="1">
    <citation type="submission" date="2018-07" db="EMBL/GenBank/DDBJ databases">
        <title>Genomic Encyclopedia of Type Strains, Phase IV (KMG-IV): sequencing the most valuable type-strain genomes for metagenomic binning, comparative biology and taxonomic classification.</title>
        <authorList>
            <person name="Goeker M."/>
        </authorList>
    </citation>
    <scope>NUCLEOTIDE SEQUENCE [LARGE SCALE GENOMIC DNA]</scope>
    <source>
        <strain evidence="17 18">DSM 16500</strain>
    </source>
</reference>
<dbReference type="PANTHER" id="PTHR30538:SF1">
    <property type="entry name" value="L-LYSINE 2,3-AMINOMUTASE"/>
    <property type="match status" value="1"/>
</dbReference>
<dbReference type="Proteomes" id="UP000254720">
    <property type="component" value="Unassembled WGS sequence"/>
</dbReference>
<dbReference type="AlphaFoldDB" id="A0A370GC70"/>
<dbReference type="GO" id="GO:0046872">
    <property type="term" value="F:metal ion binding"/>
    <property type="evidence" value="ECO:0007669"/>
    <property type="project" value="UniProtKB-KW"/>
</dbReference>
<dbReference type="InterPro" id="IPR022462">
    <property type="entry name" value="EpmB"/>
</dbReference>
<evidence type="ECO:0000256" key="13">
    <source>
        <dbReference type="ARBA" id="ARBA00030756"/>
    </source>
</evidence>
<evidence type="ECO:0000256" key="11">
    <source>
        <dbReference type="ARBA" id="ARBA00023014"/>
    </source>
</evidence>
<dbReference type="Gene3D" id="3.20.20.70">
    <property type="entry name" value="Aldolase class I"/>
    <property type="match status" value="1"/>
</dbReference>
<evidence type="ECO:0000313" key="18">
    <source>
        <dbReference type="Proteomes" id="UP000254720"/>
    </source>
</evidence>
<gene>
    <name evidence="17" type="ORF">C8D86_1244</name>
</gene>
<feature type="binding site" evidence="14">
    <location>
        <position position="126"/>
    </location>
    <ligand>
        <name>[4Fe-4S] cluster</name>
        <dbReference type="ChEBI" id="CHEBI:49883"/>
        <note>4Fe-4S-S-AdoMet</note>
    </ligand>
</feature>
<dbReference type="RefSeq" id="WP_114835121.1">
    <property type="nucleotide sequence ID" value="NZ_LR699114.1"/>
</dbReference>
<evidence type="ECO:0000256" key="10">
    <source>
        <dbReference type="ARBA" id="ARBA00023004"/>
    </source>
</evidence>
<evidence type="ECO:0000256" key="4">
    <source>
        <dbReference type="ARBA" id="ARBA00008703"/>
    </source>
</evidence>
<sequence>MPQASRDLKKKRSWQEALSDLVTDPKELLTLLELHPDWLDAAYAAARLFPLKTTRSFVARMQKGNPHDPLLRQILPLGIELQESEGFERDPLKEANVNPVPGLLHKYAGRVLVTLTSACAVHCRYCFRRHFPYAENNPGRAGWEKMITYITADKTISEVILSGGDPLAANDRLLKQFTDQLVGIPHIKRLRIHTRLPVVLPERITQALIEWMVQVPFDTVMVIHANHPQEISSEVKAALLSLRQAGICVLNQTVLLRAINDRAETLIALSEILFEAGVLPYYLHVLDKVQGAAHFDLERDKAFQLHAALGKALPGYLVPRLVCEEPGKASKTVLSTALFTG</sequence>
<dbReference type="SFLD" id="SFLDG01070">
    <property type="entry name" value="PLP-dependent"/>
    <property type="match status" value="1"/>
</dbReference>
<dbReference type="SFLD" id="SFLDS00029">
    <property type="entry name" value="Radical_SAM"/>
    <property type="match status" value="1"/>
</dbReference>
<name>A0A370GC70_9COXI</name>
<dbReference type="EMBL" id="QQAX01000024">
    <property type="protein sequence ID" value="RDI40054.1"/>
    <property type="molecule type" value="Genomic_DNA"/>
</dbReference>
<dbReference type="PROSITE" id="PS51918">
    <property type="entry name" value="RADICAL_SAM"/>
    <property type="match status" value="1"/>
</dbReference>
<evidence type="ECO:0000256" key="7">
    <source>
        <dbReference type="ARBA" id="ARBA00022691"/>
    </source>
</evidence>
<dbReference type="SFLD" id="SFLDF00314">
    <property type="entry name" value="L-lysine_2_3-aminomutase_(yjeK"/>
    <property type="match status" value="1"/>
</dbReference>
<organism evidence="17 18">
    <name type="scientific">Aquicella lusitana</name>
    <dbReference type="NCBI Taxonomy" id="254246"/>
    <lineage>
        <taxon>Bacteria</taxon>
        <taxon>Pseudomonadati</taxon>
        <taxon>Pseudomonadota</taxon>
        <taxon>Gammaproteobacteria</taxon>
        <taxon>Legionellales</taxon>
        <taxon>Coxiellaceae</taxon>
        <taxon>Aquicella</taxon>
    </lineage>
</organism>
<dbReference type="PANTHER" id="PTHR30538">
    <property type="entry name" value="LYSINE 2,3-AMINOMUTASE-RELATED"/>
    <property type="match status" value="1"/>
</dbReference>
<feature type="binding site" evidence="14">
    <location>
        <position position="123"/>
    </location>
    <ligand>
        <name>[4Fe-4S] cluster</name>
        <dbReference type="ChEBI" id="CHEBI:49883"/>
        <note>4Fe-4S-S-AdoMet</note>
    </ligand>
</feature>